<dbReference type="PRINTS" id="PR00400">
    <property type="entry name" value="TETREPRESSOR"/>
</dbReference>
<dbReference type="EMBL" id="QKUF01000026">
    <property type="protein sequence ID" value="PZW23374.1"/>
    <property type="molecule type" value="Genomic_DNA"/>
</dbReference>
<keyword evidence="8" id="KW-1185">Reference proteome</keyword>
<dbReference type="GO" id="GO:0000976">
    <property type="term" value="F:transcription cis-regulatory region binding"/>
    <property type="evidence" value="ECO:0007669"/>
    <property type="project" value="TreeGrafter"/>
</dbReference>
<dbReference type="InterPro" id="IPR009057">
    <property type="entry name" value="Homeodomain-like_sf"/>
</dbReference>
<dbReference type="PANTHER" id="PTHR30055">
    <property type="entry name" value="HTH-TYPE TRANSCRIPTIONAL REGULATOR RUTR"/>
    <property type="match status" value="1"/>
</dbReference>
<evidence type="ECO:0000259" key="6">
    <source>
        <dbReference type="PROSITE" id="PS50977"/>
    </source>
</evidence>
<dbReference type="GO" id="GO:0045892">
    <property type="term" value="P:negative regulation of DNA-templated transcription"/>
    <property type="evidence" value="ECO:0007669"/>
    <property type="project" value="InterPro"/>
</dbReference>
<dbReference type="PANTHER" id="PTHR30055:SF151">
    <property type="entry name" value="TRANSCRIPTIONAL REGULATORY PROTEIN"/>
    <property type="match status" value="1"/>
</dbReference>
<accession>A0A326U0Y4</accession>
<protein>
    <submittedName>
        <fullName evidence="7">TetR family transcriptional regulator</fullName>
    </submittedName>
</protein>
<reference evidence="7 8" key="1">
    <citation type="submission" date="2018-06" db="EMBL/GenBank/DDBJ databases">
        <title>Genomic Encyclopedia of Archaeal and Bacterial Type Strains, Phase II (KMG-II): from individual species to whole genera.</title>
        <authorList>
            <person name="Goeker M."/>
        </authorList>
    </citation>
    <scope>NUCLEOTIDE SEQUENCE [LARGE SCALE GENOMIC DNA]</scope>
    <source>
        <strain evidence="7 8">ATCC BAA-1881</strain>
    </source>
</reference>
<dbReference type="PROSITE" id="PS50977">
    <property type="entry name" value="HTH_TETR_2"/>
    <property type="match status" value="1"/>
</dbReference>
<comment type="caution">
    <text evidence="7">The sequence shown here is derived from an EMBL/GenBank/DDBJ whole genome shotgun (WGS) entry which is preliminary data.</text>
</comment>
<dbReference type="Proteomes" id="UP000248806">
    <property type="component" value="Unassembled WGS sequence"/>
</dbReference>
<dbReference type="Gene3D" id="1.10.357.10">
    <property type="entry name" value="Tetracycline Repressor, domain 2"/>
    <property type="match status" value="1"/>
</dbReference>
<dbReference type="SUPFAM" id="SSF48498">
    <property type="entry name" value="Tetracyclin repressor-like, C-terminal domain"/>
    <property type="match status" value="1"/>
</dbReference>
<dbReference type="AlphaFoldDB" id="A0A326U0Y4"/>
<feature type="DNA-binding region" description="H-T-H motif" evidence="5">
    <location>
        <begin position="34"/>
        <end position="53"/>
    </location>
</feature>
<evidence type="ECO:0000256" key="1">
    <source>
        <dbReference type="ARBA" id="ARBA00022491"/>
    </source>
</evidence>
<gene>
    <name evidence="7" type="ORF">EI42_04996</name>
</gene>
<dbReference type="InterPro" id="IPR036271">
    <property type="entry name" value="Tet_transcr_reg_TetR-rel_C_sf"/>
</dbReference>
<dbReference type="GO" id="GO:0046677">
    <property type="term" value="P:response to antibiotic"/>
    <property type="evidence" value="ECO:0007669"/>
    <property type="project" value="InterPro"/>
</dbReference>
<keyword evidence="4" id="KW-0804">Transcription</keyword>
<name>A0A326U0Y4_THEHA</name>
<dbReference type="Pfam" id="PF00440">
    <property type="entry name" value="TetR_N"/>
    <property type="match status" value="1"/>
</dbReference>
<dbReference type="GO" id="GO:0003700">
    <property type="term" value="F:DNA-binding transcription factor activity"/>
    <property type="evidence" value="ECO:0007669"/>
    <property type="project" value="TreeGrafter"/>
</dbReference>
<proteinExistence type="predicted"/>
<dbReference type="Pfam" id="PF02909">
    <property type="entry name" value="TetR_C_1"/>
    <property type="match status" value="1"/>
</dbReference>
<organism evidence="7 8">
    <name type="scientific">Thermosporothrix hazakensis</name>
    <dbReference type="NCBI Taxonomy" id="644383"/>
    <lineage>
        <taxon>Bacteria</taxon>
        <taxon>Bacillati</taxon>
        <taxon>Chloroflexota</taxon>
        <taxon>Ktedonobacteria</taxon>
        <taxon>Ktedonobacterales</taxon>
        <taxon>Thermosporotrichaceae</taxon>
        <taxon>Thermosporothrix</taxon>
    </lineage>
</organism>
<evidence type="ECO:0000256" key="5">
    <source>
        <dbReference type="PROSITE-ProRule" id="PRU00335"/>
    </source>
</evidence>
<evidence type="ECO:0000313" key="8">
    <source>
        <dbReference type="Proteomes" id="UP000248806"/>
    </source>
</evidence>
<evidence type="ECO:0000256" key="4">
    <source>
        <dbReference type="ARBA" id="ARBA00023163"/>
    </source>
</evidence>
<keyword evidence="2" id="KW-0805">Transcription regulation</keyword>
<evidence type="ECO:0000256" key="3">
    <source>
        <dbReference type="ARBA" id="ARBA00023125"/>
    </source>
</evidence>
<dbReference type="RefSeq" id="WP_170142886.1">
    <property type="nucleotide sequence ID" value="NZ_BIFX01000001.1"/>
</dbReference>
<dbReference type="InterPro" id="IPR001647">
    <property type="entry name" value="HTH_TetR"/>
</dbReference>
<dbReference type="InterPro" id="IPR003012">
    <property type="entry name" value="Tet_transcr_reg_TetR"/>
</dbReference>
<feature type="domain" description="HTH tetR-type" evidence="6">
    <location>
        <begin position="11"/>
        <end position="71"/>
    </location>
</feature>
<sequence>MARPKAGEKTPLSRQRILDAALCIVDRDGLEALSMRKIGAELQVEAMSLYRYVAKKEAVLDGIVELLLQELELPALPPDQWEEYLYQVAYEFRQMLQRHPAVLPIVATRPVNTAGSLAPMEHLLSTLRKAGFAPLEAVYTVNSLVGFVIGHAFLDFGTLQGVEPGTSDLKNLALEDFPAVKEMATALEARRSEDEFEYGLRRLLAGTRLMQKTK</sequence>
<keyword evidence="3 5" id="KW-0238">DNA-binding</keyword>
<keyword evidence="1" id="KW-0678">Repressor</keyword>
<dbReference type="InterPro" id="IPR004111">
    <property type="entry name" value="Repressor_TetR_C"/>
</dbReference>
<evidence type="ECO:0000313" key="7">
    <source>
        <dbReference type="EMBL" id="PZW23374.1"/>
    </source>
</evidence>
<evidence type="ECO:0000256" key="2">
    <source>
        <dbReference type="ARBA" id="ARBA00023015"/>
    </source>
</evidence>
<dbReference type="SUPFAM" id="SSF46689">
    <property type="entry name" value="Homeodomain-like"/>
    <property type="match status" value="1"/>
</dbReference>
<dbReference type="InterPro" id="IPR050109">
    <property type="entry name" value="HTH-type_TetR-like_transc_reg"/>
</dbReference>